<dbReference type="Pfam" id="PF00724">
    <property type="entry name" value="Oxidored_FMN"/>
    <property type="match status" value="1"/>
</dbReference>
<dbReference type="EC" id="1.3.1.34" evidence="4"/>
<keyword evidence="2 4" id="KW-0560">Oxidoreductase</keyword>
<dbReference type="AlphaFoldDB" id="A0A0W8EA30"/>
<dbReference type="PANTHER" id="PTHR43656">
    <property type="entry name" value="BINDING OXIDOREDUCTASE, PUTATIVE (AFU_ORTHOLOGUE AFUA_2G08260)-RELATED"/>
    <property type="match status" value="1"/>
</dbReference>
<comment type="caution">
    <text evidence="4">The sequence shown here is derived from an EMBL/GenBank/DDBJ whole genome shotgun (WGS) entry which is preliminary data.</text>
</comment>
<evidence type="ECO:0000256" key="2">
    <source>
        <dbReference type="ARBA" id="ARBA00023002"/>
    </source>
</evidence>
<dbReference type="InterPro" id="IPR001155">
    <property type="entry name" value="OxRdtase_FMN_N"/>
</dbReference>
<dbReference type="GO" id="GO:0010181">
    <property type="term" value="F:FMN binding"/>
    <property type="evidence" value="ECO:0007669"/>
    <property type="project" value="InterPro"/>
</dbReference>
<dbReference type="InterPro" id="IPR013785">
    <property type="entry name" value="Aldolase_TIM"/>
</dbReference>
<dbReference type="CDD" id="cd02803">
    <property type="entry name" value="OYE_like_FMN_family"/>
    <property type="match status" value="1"/>
</dbReference>
<dbReference type="PANTHER" id="PTHR43656:SF2">
    <property type="entry name" value="BINDING OXIDOREDUCTASE, PUTATIVE (AFU_ORTHOLOGUE AFUA_2G08260)-RELATED"/>
    <property type="match status" value="1"/>
</dbReference>
<organism evidence="4">
    <name type="scientific">hydrocarbon metagenome</name>
    <dbReference type="NCBI Taxonomy" id="938273"/>
    <lineage>
        <taxon>unclassified sequences</taxon>
        <taxon>metagenomes</taxon>
        <taxon>ecological metagenomes</taxon>
    </lineage>
</organism>
<protein>
    <submittedName>
        <fullName evidence="4">2,4-dienoyl-coa reductase</fullName>
        <ecNumber evidence="4">1.3.1.34</ecNumber>
    </submittedName>
</protein>
<feature type="domain" description="NADH:flavin oxidoreductase/NADH oxidase N-terminal" evidence="3">
    <location>
        <begin position="4"/>
        <end position="334"/>
    </location>
</feature>
<gene>
    <name evidence="4" type="ORF">ASZ90_017247</name>
</gene>
<sequence>MDTMFECTEIKGIKLSNRFVRSATWEGMAAKDGAVTSQLRETMGELAKGEVGLIISGHAYVRPEGQAGLRQLGVYQDDLIPGLREMTAAVHECGGKIVLQIAHAGIFASEKLSGRQRLVVSNSERKGRSSGRELTTKDIRELLSAFGDAARRAKDAGFDGVQIHSAHGYLLNQFLSPAFNHRMDEYGGEIGNRARIHVEICQAIRKNVGEDYPLFIKLNSRDFIENGLSLEDSLQAGSLLVEAGVDAIELSGGVITGGKLSPSRLGIDSHEKEAYFREAARSFKNSINVPLILVGGIRSFEVAQSLVEDGTADYISMSRPFICEPDLIKRWKSGDRSQSKCISDNKCFAPGRKGIGIYCVEKSNENSQ</sequence>
<dbReference type="Gene3D" id="3.20.20.70">
    <property type="entry name" value="Aldolase class I"/>
    <property type="match status" value="1"/>
</dbReference>
<evidence type="ECO:0000259" key="3">
    <source>
        <dbReference type="Pfam" id="PF00724"/>
    </source>
</evidence>
<name>A0A0W8EA30_9ZZZZ</name>
<keyword evidence="1" id="KW-0285">Flavoprotein</keyword>
<proteinExistence type="predicted"/>
<dbReference type="EMBL" id="LNQE01001819">
    <property type="protein sequence ID" value="KUG05357.1"/>
    <property type="molecule type" value="Genomic_DNA"/>
</dbReference>
<dbReference type="SUPFAM" id="SSF51395">
    <property type="entry name" value="FMN-linked oxidoreductases"/>
    <property type="match status" value="1"/>
</dbReference>
<dbReference type="GO" id="GO:0008670">
    <property type="term" value="F:2,4-dienoyl-CoA reductase (NADPH) activity"/>
    <property type="evidence" value="ECO:0007669"/>
    <property type="project" value="UniProtKB-EC"/>
</dbReference>
<accession>A0A0W8EA30</accession>
<reference evidence="4" key="1">
    <citation type="journal article" date="2015" name="Proc. Natl. Acad. Sci. U.S.A.">
        <title>Networks of energetic and metabolic interactions define dynamics in microbial communities.</title>
        <authorList>
            <person name="Embree M."/>
            <person name="Liu J.K."/>
            <person name="Al-Bassam M.M."/>
            <person name="Zengler K."/>
        </authorList>
    </citation>
    <scope>NUCLEOTIDE SEQUENCE</scope>
</reference>
<dbReference type="InterPro" id="IPR051799">
    <property type="entry name" value="NADH_flavin_oxidoreductase"/>
</dbReference>
<evidence type="ECO:0000256" key="1">
    <source>
        <dbReference type="ARBA" id="ARBA00022630"/>
    </source>
</evidence>
<evidence type="ECO:0000313" key="4">
    <source>
        <dbReference type="EMBL" id="KUG05357.1"/>
    </source>
</evidence>